<gene>
    <name evidence="3" type="ordered locus">azo0630</name>
</gene>
<feature type="chain" id="PRO_5002635234" evidence="1">
    <location>
        <begin position="24"/>
        <end position="147"/>
    </location>
</feature>
<protein>
    <submittedName>
        <fullName evidence="3">Conserved hypothetical secreted protein</fullName>
    </submittedName>
</protein>
<proteinExistence type="predicted"/>
<dbReference type="Proteomes" id="UP000002588">
    <property type="component" value="Chromosome"/>
</dbReference>
<dbReference type="AlphaFoldDB" id="A1K342"/>
<accession>A1K342</accession>
<evidence type="ECO:0000256" key="1">
    <source>
        <dbReference type="SAM" id="SignalP"/>
    </source>
</evidence>
<feature type="domain" description="FecR protein" evidence="2">
    <location>
        <begin position="57"/>
        <end position="144"/>
    </location>
</feature>
<dbReference type="KEGG" id="aoa:dqs_0699"/>
<dbReference type="Gene3D" id="2.60.120.1440">
    <property type="match status" value="1"/>
</dbReference>
<dbReference type="KEGG" id="azo:azo0630"/>
<dbReference type="PANTHER" id="PTHR38731">
    <property type="entry name" value="LIPL45-RELATED LIPOPROTEIN-RELATED"/>
    <property type="match status" value="1"/>
</dbReference>
<evidence type="ECO:0000259" key="2">
    <source>
        <dbReference type="Pfam" id="PF04773"/>
    </source>
</evidence>
<feature type="signal peptide" evidence="1">
    <location>
        <begin position="1"/>
        <end position="23"/>
    </location>
</feature>
<dbReference type="EMBL" id="AM406670">
    <property type="protein sequence ID" value="CAL93247.1"/>
    <property type="molecule type" value="Genomic_DNA"/>
</dbReference>
<name>A1K342_AZOSB</name>
<keyword evidence="4" id="KW-1185">Reference proteome</keyword>
<dbReference type="HOGENOM" id="CLU_122741_0_0_4"/>
<keyword evidence="1" id="KW-0732">Signal</keyword>
<evidence type="ECO:0000313" key="3">
    <source>
        <dbReference type="EMBL" id="CAL93247.1"/>
    </source>
</evidence>
<evidence type="ECO:0000313" key="4">
    <source>
        <dbReference type="Proteomes" id="UP000002588"/>
    </source>
</evidence>
<dbReference type="RefSeq" id="WP_011764365.1">
    <property type="nucleotide sequence ID" value="NC_008702.1"/>
</dbReference>
<dbReference type="STRING" id="62928.azo0630"/>
<sequence length="147" mass="15251">MNLRQTISICALCAASFGAFAQAAPIGYVKTLSGDAVIVGSSGEQAADVGSAVFAGDRIRTRANGSLGLTLKDNTMMAIGPDTEISVDEFAYAPASEQLRLGARIMRGTLQFVSGIIAKLRPEAVTISTPTATIGVRGTRFLVKVAE</sequence>
<organism evidence="3 4">
    <name type="scientific">Azoarcus sp. (strain BH72)</name>
    <dbReference type="NCBI Taxonomy" id="418699"/>
    <lineage>
        <taxon>Bacteria</taxon>
        <taxon>Pseudomonadati</taxon>
        <taxon>Pseudomonadota</taxon>
        <taxon>Betaproteobacteria</taxon>
        <taxon>Rhodocyclales</taxon>
        <taxon>Zoogloeaceae</taxon>
        <taxon>Azoarcus</taxon>
    </lineage>
</organism>
<dbReference type="eggNOG" id="COG4254">
    <property type="taxonomic scope" value="Bacteria"/>
</dbReference>
<dbReference type="InterPro" id="IPR006860">
    <property type="entry name" value="FecR"/>
</dbReference>
<dbReference type="Pfam" id="PF04773">
    <property type="entry name" value="FecR"/>
    <property type="match status" value="1"/>
</dbReference>
<reference evidence="3 4" key="1">
    <citation type="journal article" date="2006" name="Nat. Biotechnol.">
        <title>Complete genome of the mutualistic, N2-fixing grass endophyte Azoarcus sp. strain BH72.</title>
        <authorList>
            <person name="Krause A."/>
            <person name="Ramakumar A."/>
            <person name="Bartels D."/>
            <person name="Battistoni F."/>
            <person name="Bekel T."/>
            <person name="Boch J."/>
            <person name="Boehm M."/>
            <person name="Friedrich F."/>
            <person name="Hurek T."/>
            <person name="Krause L."/>
            <person name="Linke B."/>
            <person name="McHardy A.C."/>
            <person name="Sarkar A."/>
            <person name="Schneiker S."/>
            <person name="Syed A.A."/>
            <person name="Thauer R."/>
            <person name="Vorhoelter F.-J."/>
            <person name="Weidner S."/>
            <person name="Puehler A."/>
            <person name="Reinhold-Hurek B."/>
            <person name="Kaiser O."/>
            <person name="Goesmann A."/>
        </authorList>
    </citation>
    <scope>NUCLEOTIDE SEQUENCE [LARGE SCALE GENOMIC DNA]</scope>
    <source>
        <strain evidence="3 4">BH72</strain>
    </source>
</reference>